<dbReference type="InterPro" id="IPR029044">
    <property type="entry name" value="Nucleotide-diphossugar_trans"/>
</dbReference>
<dbReference type="AlphaFoldDB" id="A0A3A1YDM6"/>
<keyword evidence="2" id="KW-1185">Reference proteome</keyword>
<name>A0A3A1YDM6_9GAMM</name>
<protein>
    <recommendedName>
        <fullName evidence="3">Glycosyl transferase family 8</fullName>
    </recommendedName>
</protein>
<evidence type="ECO:0000313" key="2">
    <source>
        <dbReference type="Proteomes" id="UP000265691"/>
    </source>
</evidence>
<evidence type="ECO:0008006" key="3">
    <source>
        <dbReference type="Google" id="ProtNLM"/>
    </source>
</evidence>
<proteinExistence type="predicted"/>
<comment type="caution">
    <text evidence="1">The sequence shown here is derived from an EMBL/GenBank/DDBJ whole genome shotgun (WGS) entry which is preliminary data.</text>
</comment>
<organism evidence="1 2">
    <name type="scientific">Psittacicella hinzii</name>
    <dbReference type="NCBI Taxonomy" id="2028575"/>
    <lineage>
        <taxon>Bacteria</taxon>
        <taxon>Pseudomonadati</taxon>
        <taxon>Pseudomonadota</taxon>
        <taxon>Gammaproteobacteria</taxon>
        <taxon>Pasteurellales</taxon>
        <taxon>Psittacicellaceae</taxon>
        <taxon>Psittacicella</taxon>
    </lineage>
</organism>
<dbReference type="Proteomes" id="UP000265691">
    <property type="component" value="Unassembled WGS sequence"/>
</dbReference>
<dbReference type="SUPFAM" id="SSF53448">
    <property type="entry name" value="Nucleotide-diphospho-sugar transferases"/>
    <property type="match status" value="1"/>
</dbReference>
<dbReference type="EMBL" id="NRHC01000015">
    <property type="protein sequence ID" value="RIY34237.1"/>
    <property type="molecule type" value="Genomic_DNA"/>
</dbReference>
<evidence type="ECO:0000313" key="1">
    <source>
        <dbReference type="EMBL" id="RIY34237.1"/>
    </source>
</evidence>
<reference evidence="1 2" key="1">
    <citation type="submission" date="2017-08" db="EMBL/GenBank/DDBJ databases">
        <title>Reclassification of Bisgaard taxon 37 and 44.</title>
        <authorList>
            <person name="Christensen H."/>
        </authorList>
    </citation>
    <scope>NUCLEOTIDE SEQUENCE [LARGE SCALE GENOMIC DNA]</scope>
    <source>
        <strain evidence="1 2">B96_3</strain>
    </source>
</reference>
<dbReference type="InterPro" id="IPR002495">
    <property type="entry name" value="Glyco_trans_8"/>
</dbReference>
<gene>
    <name evidence="1" type="ORF">CKF54_01210</name>
</gene>
<sequence>MTKYNQQILLTTDAGFIKRLPAFIKNLIAFNREHLDIHIIASLDVPNSEYASLFSEFTQVENCTLHFHYISPEQRFAYEKVDYSKDDRANAMSLRLYATLLNLTGRVLYLDVDIICTAPYAELFDSEKVDLQGKTLGVVADPYLMYKNVVSEGKAFRTKLSGKAKDLPFDADNPYFNSGFLLIDMDKLNQSNLWLEHIAELKDYTAFPDQDLLNVLHFGDTVELSSKYNYLAYHLINTRYYFYKDKWDKVTQVNKHKVRHKTKEAVSLPADYQFKDFDVFKKVVPTFLHFAGRQKQWNNTATEFVDAYNLFNQSLAEIVSKSVSYYQDYFATLFKVYGYLPVLNDFYDPETFGDLSREKCSFYFHQCKPWTYNPLLLNTKMFASKGFKVFLRNALTTKGREKFNLSQYQKDKVVFTNELKKLG</sequence>
<dbReference type="Gene3D" id="3.90.550.10">
    <property type="entry name" value="Spore Coat Polysaccharide Biosynthesis Protein SpsA, Chain A"/>
    <property type="match status" value="1"/>
</dbReference>
<dbReference type="Pfam" id="PF01501">
    <property type="entry name" value="Glyco_transf_8"/>
    <property type="match status" value="1"/>
</dbReference>
<accession>A0A3A1YDM6</accession>
<dbReference type="GO" id="GO:0016757">
    <property type="term" value="F:glycosyltransferase activity"/>
    <property type="evidence" value="ECO:0007669"/>
    <property type="project" value="InterPro"/>
</dbReference>
<dbReference type="OrthoDB" id="9807549at2"/>
<dbReference type="RefSeq" id="WP_119524469.1">
    <property type="nucleotide sequence ID" value="NZ_NRHC01000015.1"/>
</dbReference>